<dbReference type="InterPro" id="IPR036291">
    <property type="entry name" value="NAD(P)-bd_dom_sf"/>
</dbReference>
<dbReference type="Gene3D" id="3.40.50.720">
    <property type="entry name" value="NAD(P)-binding Rossmann-like Domain"/>
    <property type="match status" value="1"/>
</dbReference>
<proteinExistence type="predicted"/>
<dbReference type="PROSITE" id="PS51318">
    <property type="entry name" value="TAT"/>
    <property type="match status" value="1"/>
</dbReference>
<evidence type="ECO:0000313" key="1">
    <source>
        <dbReference type="EMBL" id="MFD0762732.1"/>
    </source>
</evidence>
<reference evidence="3" key="2">
    <citation type="journal article" date="2019" name="Int. J. Syst. Evol. Microbiol.">
        <title>The Global Catalogue of Microorganisms (GCM) 10K type strain sequencing project: providing services to taxonomists for standard genome sequencing and annotation.</title>
        <authorList>
            <consortium name="The Broad Institute Genomics Platform"/>
            <consortium name="The Broad Institute Genome Sequencing Center for Infectious Disease"/>
            <person name="Wu L."/>
            <person name="Ma J."/>
        </authorList>
    </citation>
    <scope>NUCLEOTIDE SEQUENCE [LARGE SCALE GENOMIC DNA]</scope>
    <source>
        <strain evidence="3">CCUG 60022</strain>
    </source>
</reference>
<protein>
    <submittedName>
        <fullName evidence="1">Twin-arginine translocation signal domain-containing protein</fullName>
    </submittedName>
</protein>
<dbReference type="EMBL" id="JBHTIC010000018">
    <property type="protein sequence ID" value="MFD0762732.1"/>
    <property type="molecule type" value="Genomic_DNA"/>
</dbReference>
<reference evidence="1" key="3">
    <citation type="submission" date="2024-09" db="EMBL/GenBank/DDBJ databases">
        <authorList>
            <person name="Sun Q."/>
            <person name="Mori K."/>
        </authorList>
    </citation>
    <scope>NUCLEOTIDE SEQUENCE</scope>
    <source>
        <strain evidence="1">CCUG 60022</strain>
    </source>
</reference>
<feature type="non-terminal residue" evidence="1">
    <location>
        <position position="86"/>
    </location>
</feature>
<dbReference type="InterPro" id="IPR006311">
    <property type="entry name" value="TAT_signal"/>
</dbReference>
<name>A0ABW2ZAG4_9FLAO</name>
<dbReference type="Proteomes" id="UP001597032">
    <property type="component" value="Unassembled WGS sequence"/>
</dbReference>
<accession>A0ABW2ZAG4</accession>
<dbReference type="RefSeq" id="WP_386783185.1">
    <property type="nucleotide sequence ID" value="NZ_JBHTIC010000018.1"/>
</dbReference>
<gene>
    <name evidence="1" type="ORF">ACFQZW_11625</name>
    <name evidence="2" type="ORF">ACFQZW_11980</name>
</gene>
<reference evidence="1" key="1">
    <citation type="journal article" date="2014" name="Int. J. Syst. Evol. Microbiol.">
        <title>Complete genome of a new Firmicutes species belonging to the dominant human colonic microbiota ('Ruminococcus bicirculans') reveals two chromosomes and a selective capacity to utilize plant glucans.</title>
        <authorList>
            <consortium name="NISC Comparative Sequencing Program"/>
            <person name="Wegmann U."/>
            <person name="Louis P."/>
            <person name="Goesmann A."/>
            <person name="Henrissat B."/>
            <person name="Duncan S.H."/>
            <person name="Flint H.J."/>
        </authorList>
    </citation>
    <scope>NUCLEOTIDE SEQUENCE</scope>
    <source>
        <strain evidence="1">CCUG 60022</strain>
    </source>
</reference>
<sequence length="86" mass="9376">MKSRRNFIKNTAIAGAGLTLLPNMSFGLNSNVFGKDQKIRVGMIGVGLRGTNHLNNVLLRNDVLVTAICDIDPNRISIALDRIEKA</sequence>
<evidence type="ECO:0000313" key="3">
    <source>
        <dbReference type="Proteomes" id="UP001597032"/>
    </source>
</evidence>
<evidence type="ECO:0000313" key="2">
    <source>
        <dbReference type="EMBL" id="MFD0762802.1"/>
    </source>
</evidence>
<dbReference type="EMBL" id="JBHTIC010000018">
    <property type="protein sequence ID" value="MFD0762802.1"/>
    <property type="molecule type" value="Genomic_DNA"/>
</dbReference>
<dbReference type="SUPFAM" id="SSF51735">
    <property type="entry name" value="NAD(P)-binding Rossmann-fold domains"/>
    <property type="match status" value="1"/>
</dbReference>
<dbReference type="InterPro" id="IPR019546">
    <property type="entry name" value="TAT_signal_bac_arc"/>
</dbReference>
<dbReference type="NCBIfam" id="TIGR01409">
    <property type="entry name" value="TAT_signal_seq"/>
    <property type="match status" value="1"/>
</dbReference>
<organism evidence="1 3">
    <name type="scientific">Lutibacter aestuarii</name>
    <dbReference type="NCBI Taxonomy" id="861111"/>
    <lineage>
        <taxon>Bacteria</taxon>
        <taxon>Pseudomonadati</taxon>
        <taxon>Bacteroidota</taxon>
        <taxon>Flavobacteriia</taxon>
        <taxon>Flavobacteriales</taxon>
        <taxon>Flavobacteriaceae</taxon>
        <taxon>Lutibacter</taxon>
    </lineage>
</organism>
<keyword evidence="3" id="KW-1185">Reference proteome</keyword>
<comment type="caution">
    <text evidence="1">The sequence shown here is derived from an EMBL/GenBank/DDBJ whole genome shotgun (WGS) entry which is preliminary data.</text>
</comment>